<dbReference type="Pfam" id="PF13620">
    <property type="entry name" value="CarboxypepD_reg"/>
    <property type="match status" value="1"/>
</dbReference>
<keyword evidence="1" id="KW-0472">Membrane</keyword>
<sequence>MKINNGWKVIVIILLLFSTVNFAFTQGGRGKGRLKGKVLDENGNPIENAKIVFTSIRFQDLSFETTSDKKGKWAYIGLGSGMWRVSVTAEGYSPAYKETNV</sequence>
<gene>
    <name evidence="2" type="ORF">S12H4_16140</name>
</gene>
<dbReference type="EMBL" id="BARW01007791">
    <property type="protein sequence ID" value="GAI76300.1"/>
    <property type="molecule type" value="Genomic_DNA"/>
</dbReference>
<evidence type="ECO:0008006" key="3">
    <source>
        <dbReference type="Google" id="ProtNLM"/>
    </source>
</evidence>
<dbReference type="Gene3D" id="2.60.40.1120">
    <property type="entry name" value="Carboxypeptidase-like, regulatory domain"/>
    <property type="match status" value="1"/>
</dbReference>
<keyword evidence="1" id="KW-1133">Transmembrane helix</keyword>
<accession>X1SLQ1</accession>
<reference evidence="2" key="1">
    <citation type="journal article" date="2014" name="Front. Microbiol.">
        <title>High frequency of phylogenetically diverse reductive dehalogenase-homologous genes in deep subseafloor sedimentary metagenomes.</title>
        <authorList>
            <person name="Kawai M."/>
            <person name="Futagami T."/>
            <person name="Toyoda A."/>
            <person name="Takaki Y."/>
            <person name="Nishi S."/>
            <person name="Hori S."/>
            <person name="Arai W."/>
            <person name="Tsubouchi T."/>
            <person name="Morono Y."/>
            <person name="Uchiyama I."/>
            <person name="Ito T."/>
            <person name="Fujiyama A."/>
            <person name="Inagaki F."/>
            <person name="Takami H."/>
        </authorList>
    </citation>
    <scope>NUCLEOTIDE SEQUENCE</scope>
    <source>
        <strain evidence="2">Expedition CK06-06</strain>
    </source>
</reference>
<keyword evidence="1" id="KW-0812">Transmembrane</keyword>
<dbReference type="SUPFAM" id="SSF49464">
    <property type="entry name" value="Carboxypeptidase regulatory domain-like"/>
    <property type="match status" value="1"/>
</dbReference>
<dbReference type="InterPro" id="IPR008969">
    <property type="entry name" value="CarboxyPept-like_regulatory"/>
</dbReference>
<proteinExistence type="predicted"/>
<evidence type="ECO:0000313" key="2">
    <source>
        <dbReference type="EMBL" id="GAI76300.1"/>
    </source>
</evidence>
<feature type="non-terminal residue" evidence="2">
    <location>
        <position position="101"/>
    </location>
</feature>
<evidence type="ECO:0000256" key="1">
    <source>
        <dbReference type="SAM" id="Phobius"/>
    </source>
</evidence>
<protein>
    <recommendedName>
        <fullName evidence="3">Carboxypeptidase regulatory-like domain-containing protein</fullName>
    </recommendedName>
</protein>
<comment type="caution">
    <text evidence="2">The sequence shown here is derived from an EMBL/GenBank/DDBJ whole genome shotgun (WGS) entry which is preliminary data.</text>
</comment>
<feature type="transmembrane region" description="Helical" evidence="1">
    <location>
        <begin position="6"/>
        <end position="24"/>
    </location>
</feature>
<organism evidence="2">
    <name type="scientific">marine sediment metagenome</name>
    <dbReference type="NCBI Taxonomy" id="412755"/>
    <lineage>
        <taxon>unclassified sequences</taxon>
        <taxon>metagenomes</taxon>
        <taxon>ecological metagenomes</taxon>
    </lineage>
</organism>
<name>X1SLQ1_9ZZZZ</name>
<dbReference type="AlphaFoldDB" id="X1SLQ1"/>